<evidence type="ECO:0000313" key="2">
    <source>
        <dbReference type="Proteomes" id="UP001153269"/>
    </source>
</evidence>
<dbReference type="EMBL" id="CADEAL010000327">
    <property type="protein sequence ID" value="CAB1418469.1"/>
    <property type="molecule type" value="Genomic_DNA"/>
</dbReference>
<evidence type="ECO:0000313" key="1">
    <source>
        <dbReference type="EMBL" id="CAB1418469.1"/>
    </source>
</evidence>
<proteinExistence type="predicted"/>
<sequence length="83" mass="9245">MAVPLEEKFMAQLDMHSSELIRVIRSKGGATCQKIAGIMQTLDQDSRAERAEKDLEQLTMAVFVIRKEGQGCQEPPEDIGIII</sequence>
<accession>A0A9N7TUR0</accession>
<dbReference type="Proteomes" id="UP001153269">
    <property type="component" value="Unassembled WGS sequence"/>
</dbReference>
<reference evidence="1" key="1">
    <citation type="submission" date="2020-03" db="EMBL/GenBank/DDBJ databases">
        <authorList>
            <person name="Weist P."/>
        </authorList>
    </citation>
    <scope>NUCLEOTIDE SEQUENCE</scope>
</reference>
<keyword evidence="2" id="KW-1185">Reference proteome</keyword>
<dbReference type="AlphaFoldDB" id="A0A9N7TUR0"/>
<organism evidence="1 2">
    <name type="scientific">Pleuronectes platessa</name>
    <name type="common">European plaice</name>
    <dbReference type="NCBI Taxonomy" id="8262"/>
    <lineage>
        <taxon>Eukaryota</taxon>
        <taxon>Metazoa</taxon>
        <taxon>Chordata</taxon>
        <taxon>Craniata</taxon>
        <taxon>Vertebrata</taxon>
        <taxon>Euteleostomi</taxon>
        <taxon>Actinopterygii</taxon>
        <taxon>Neopterygii</taxon>
        <taxon>Teleostei</taxon>
        <taxon>Neoteleostei</taxon>
        <taxon>Acanthomorphata</taxon>
        <taxon>Carangaria</taxon>
        <taxon>Pleuronectiformes</taxon>
        <taxon>Pleuronectoidei</taxon>
        <taxon>Pleuronectidae</taxon>
        <taxon>Pleuronectes</taxon>
    </lineage>
</organism>
<gene>
    <name evidence="1" type="ORF">PLEPLA_LOCUS6295</name>
</gene>
<comment type="caution">
    <text evidence="1">The sequence shown here is derived from an EMBL/GenBank/DDBJ whole genome shotgun (WGS) entry which is preliminary data.</text>
</comment>
<protein>
    <submittedName>
        <fullName evidence="1">Uncharacterized protein</fullName>
    </submittedName>
</protein>
<name>A0A9N7TUR0_PLEPL</name>